<accession>A0A0E9U5P7</accession>
<sequence length="33" mass="3841">MHSNRLFRERPLQAASVLQMDPYVSEALNVRLV</sequence>
<dbReference type="AlphaFoldDB" id="A0A0E9U5P7"/>
<protein>
    <submittedName>
        <fullName evidence="1">Uncharacterized protein</fullName>
    </submittedName>
</protein>
<organism evidence="1">
    <name type="scientific">Anguilla anguilla</name>
    <name type="common">European freshwater eel</name>
    <name type="synonym">Muraena anguilla</name>
    <dbReference type="NCBI Taxonomy" id="7936"/>
    <lineage>
        <taxon>Eukaryota</taxon>
        <taxon>Metazoa</taxon>
        <taxon>Chordata</taxon>
        <taxon>Craniata</taxon>
        <taxon>Vertebrata</taxon>
        <taxon>Euteleostomi</taxon>
        <taxon>Actinopterygii</taxon>
        <taxon>Neopterygii</taxon>
        <taxon>Teleostei</taxon>
        <taxon>Anguilliformes</taxon>
        <taxon>Anguillidae</taxon>
        <taxon>Anguilla</taxon>
    </lineage>
</organism>
<dbReference type="EMBL" id="GBXM01048304">
    <property type="protein sequence ID" value="JAH60273.1"/>
    <property type="molecule type" value="Transcribed_RNA"/>
</dbReference>
<proteinExistence type="predicted"/>
<reference evidence="1" key="2">
    <citation type="journal article" date="2015" name="Fish Shellfish Immunol.">
        <title>Early steps in the European eel (Anguilla anguilla)-Vibrio vulnificus interaction in the gills: Role of the RtxA13 toxin.</title>
        <authorList>
            <person name="Callol A."/>
            <person name="Pajuelo D."/>
            <person name="Ebbesson L."/>
            <person name="Teles M."/>
            <person name="MacKenzie S."/>
            <person name="Amaro C."/>
        </authorList>
    </citation>
    <scope>NUCLEOTIDE SEQUENCE</scope>
</reference>
<name>A0A0E9U5P7_ANGAN</name>
<evidence type="ECO:0000313" key="1">
    <source>
        <dbReference type="EMBL" id="JAH60273.1"/>
    </source>
</evidence>
<reference evidence="1" key="1">
    <citation type="submission" date="2014-11" db="EMBL/GenBank/DDBJ databases">
        <authorList>
            <person name="Amaro Gonzalez C."/>
        </authorList>
    </citation>
    <scope>NUCLEOTIDE SEQUENCE</scope>
</reference>